<evidence type="ECO:0000256" key="3">
    <source>
        <dbReference type="ARBA" id="ARBA00022801"/>
    </source>
</evidence>
<dbReference type="NCBIfam" id="TIGR00567">
    <property type="entry name" value="3mg"/>
    <property type="match status" value="1"/>
</dbReference>
<dbReference type="NCBIfam" id="NF002003">
    <property type="entry name" value="PRK00802.1-3"/>
    <property type="match status" value="1"/>
</dbReference>
<dbReference type="PANTHER" id="PTHR10429">
    <property type="entry name" value="DNA-3-METHYLADENINE GLYCOSYLASE"/>
    <property type="match status" value="1"/>
</dbReference>
<dbReference type="SUPFAM" id="SSF50486">
    <property type="entry name" value="FMT C-terminal domain-like"/>
    <property type="match status" value="1"/>
</dbReference>
<dbReference type="InterPro" id="IPR003180">
    <property type="entry name" value="MPG"/>
</dbReference>
<evidence type="ECO:0000256" key="4">
    <source>
        <dbReference type="ARBA" id="ARBA00023204"/>
    </source>
</evidence>
<dbReference type="InterPro" id="IPR011034">
    <property type="entry name" value="Formyl_transferase-like_C_sf"/>
</dbReference>
<dbReference type="InterPro" id="IPR036995">
    <property type="entry name" value="MPG_sf"/>
</dbReference>
<evidence type="ECO:0000256" key="1">
    <source>
        <dbReference type="ARBA" id="ARBA00009232"/>
    </source>
</evidence>
<comment type="caution">
    <text evidence="7">The sequence shown here is derived from an EMBL/GenBank/DDBJ whole genome shotgun (WGS) entry which is preliminary data.</text>
</comment>
<dbReference type="HAMAP" id="MF_00527">
    <property type="entry name" value="3MGH"/>
    <property type="match status" value="1"/>
</dbReference>
<organism evidence="7 8">
    <name type="scientific">Nocardia thailandica</name>
    <dbReference type="NCBI Taxonomy" id="257275"/>
    <lineage>
        <taxon>Bacteria</taxon>
        <taxon>Bacillati</taxon>
        <taxon>Actinomycetota</taxon>
        <taxon>Actinomycetes</taxon>
        <taxon>Mycobacteriales</taxon>
        <taxon>Nocardiaceae</taxon>
        <taxon>Nocardia</taxon>
    </lineage>
</organism>
<dbReference type="PANTHER" id="PTHR10429:SF0">
    <property type="entry name" value="DNA-3-METHYLADENINE GLYCOSYLASE"/>
    <property type="match status" value="1"/>
</dbReference>
<accession>A0ABW6PRE0</accession>
<keyword evidence="8" id="KW-1185">Reference proteome</keyword>
<protein>
    <recommendedName>
        <fullName evidence="5">Putative 3-methyladenine DNA glycosylase</fullName>
        <ecNumber evidence="5">3.2.2.-</ecNumber>
    </recommendedName>
</protein>
<gene>
    <name evidence="7" type="ORF">ACFYTF_19320</name>
</gene>
<keyword evidence="2 5" id="KW-0227">DNA damage</keyword>
<evidence type="ECO:0000256" key="6">
    <source>
        <dbReference type="SAM" id="MobiDB-lite"/>
    </source>
</evidence>
<evidence type="ECO:0000256" key="2">
    <source>
        <dbReference type="ARBA" id="ARBA00022763"/>
    </source>
</evidence>
<dbReference type="RefSeq" id="WP_387701469.1">
    <property type="nucleotide sequence ID" value="NZ_JBIAMX010000011.1"/>
</dbReference>
<evidence type="ECO:0000256" key="5">
    <source>
        <dbReference type="HAMAP-Rule" id="MF_00527"/>
    </source>
</evidence>
<proteinExistence type="inferred from homology"/>
<evidence type="ECO:0000313" key="8">
    <source>
        <dbReference type="Proteomes" id="UP001601444"/>
    </source>
</evidence>
<dbReference type="Gene3D" id="3.10.300.10">
    <property type="entry name" value="Methylpurine-DNA glycosylase (MPG)"/>
    <property type="match status" value="1"/>
</dbReference>
<keyword evidence="7" id="KW-0326">Glycosidase</keyword>
<evidence type="ECO:0000313" key="7">
    <source>
        <dbReference type="EMBL" id="MFF0544985.1"/>
    </source>
</evidence>
<keyword evidence="3 5" id="KW-0378">Hydrolase</keyword>
<feature type="compositionally biased region" description="Low complexity" evidence="6">
    <location>
        <begin position="201"/>
        <end position="215"/>
    </location>
</feature>
<name>A0ABW6PRE0_9NOCA</name>
<feature type="region of interest" description="Disordered" evidence="6">
    <location>
        <begin position="195"/>
        <end position="229"/>
    </location>
</feature>
<dbReference type="EMBL" id="JBIAMX010000011">
    <property type="protein sequence ID" value="MFF0544985.1"/>
    <property type="molecule type" value="Genomic_DNA"/>
</dbReference>
<dbReference type="GO" id="GO:0016798">
    <property type="term" value="F:hydrolase activity, acting on glycosyl bonds"/>
    <property type="evidence" value="ECO:0007669"/>
    <property type="project" value="UniProtKB-KW"/>
</dbReference>
<reference evidence="7 8" key="1">
    <citation type="submission" date="2024-10" db="EMBL/GenBank/DDBJ databases">
        <title>The Natural Products Discovery Center: Release of the First 8490 Sequenced Strains for Exploring Actinobacteria Biosynthetic Diversity.</title>
        <authorList>
            <person name="Kalkreuter E."/>
            <person name="Kautsar S.A."/>
            <person name="Yang D."/>
            <person name="Bader C.D."/>
            <person name="Teijaro C.N."/>
            <person name="Fluegel L."/>
            <person name="Davis C.M."/>
            <person name="Simpson J.R."/>
            <person name="Lauterbach L."/>
            <person name="Steele A.D."/>
            <person name="Gui C."/>
            <person name="Meng S."/>
            <person name="Li G."/>
            <person name="Viehrig K."/>
            <person name="Ye F."/>
            <person name="Su P."/>
            <person name="Kiefer A.F."/>
            <person name="Nichols A."/>
            <person name="Cepeda A.J."/>
            <person name="Yan W."/>
            <person name="Fan B."/>
            <person name="Jiang Y."/>
            <person name="Adhikari A."/>
            <person name="Zheng C.-J."/>
            <person name="Schuster L."/>
            <person name="Cowan T.M."/>
            <person name="Smanski M.J."/>
            <person name="Chevrette M.G."/>
            <person name="De Carvalho L.P.S."/>
            <person name="Shen B."/>
        </authorList>
    </citation>
    <scope>NUCLEOTIDE SEQUENCE [LARGE SCALE GENOMIC DNA]</scope>
    <source>
        <strain evidence="7 8">NPDC004045</strain>
    </source>
</reference>
<comment type="similarity">
    <text evidence="1 5">Belongs to the DNA glycosylase MPG family.</text>
</comment>
<sequence length="229" mass="23941">MSASELVADPATAARRLLGAELWSGPVGLRVVEVEAYGGPADGPWPDPAAHSWPGPTARNAVMFGPAGRLYVYRSYGIHVCANVTVGFDGNAAAVLIRAGEIVAGHETARTRRPAARTDTALARGPGNVGSALALSLDDYGTELFDPFGPIRLDLRPPVEPARIAAGPRVGVSRAADLPWRFWLPDSPAVSVYRRSPRAPAPDAAHPGDTAAGTACARPATRIRKDGRA</sequence>
<dbReference type="CDD" id="cd00540">
    <property type="entry name" value="AAG"/>
    <property type="match status" value="1"/>
</dbReference>
<dbReference type="EC" id="3.2.2.-" evidence="5"/>
<dbReference type="Pfam" id="PF02245">
    <property type="entry name" value="Pur_DNA_glyco"/>
    <property type="match status" value="1"/>
</dbReference>
<dbReference type="Proteomes" id="UP001601444">
    <property type="component" value="Unassembled WGS sequence"/>
</dbReference>
<keyword evidence="4 5" id="KW-0234">DNA repair</keyword>